<evidence type="ECO:0000256" key="11">
    <source>
        <dbReference type="RuleBase" id="RU003829"/>
    </source>
</evidence>
<dbReference type="Pfam" id="PF00888">
    <property type="entry name" value="Cullin"/>
    <property type="match status" value="1"/>
</dbReference>
<evidence type="ECO:0000256" key="6">
    <source>
        <dbReference type="ARBA" id="ARBA00022691"/>
    </source>
</evidence>
<dbReference type="InterPro" id="IPR023576">
    <property type="entry name" value="UbiE/COQ5_MeTrFase_CS"/>
</dbReference>
<dbReference type="FunFam" id="1.20.1310.10:FF:000012">
    <property type="entry name" value="Cullin 2"/>
    <property type="match status" value="1"/>
</dbReference>
<feature type="coiled-coil region" evidence="12">
    <location>
        <begin position="599"/>
        <end position="626"/>
    </location>
</feature>
<evidence type="ECO:0000256" key="1">
    <source>
        <dbReference type="ARBA" id="ARBA00004906"/>
    </source>
</evidence>
<comment type="function">
    <text evidence="9">Methyltransferase required for the conversion of 2-polyprenyl-6-methoxy-1,4-benzoquinol (DDMQH2) to 2-polyprenyl-3-methyl-6-methoxy-1,4-benzoquinol (DMQH2).</text>
</comment>
<dbReference type="InterPro" id="IPR016159">
    <property type="entry name" value="Cullin_repeat-like_dom_sf"/>
</dbReference>
<dbReference type="Pfam" id="PF26557">
    <property type="entry name" value="Cullin_AB"/>
    <property type="match status" value="1"/>
</dbReference>
<keyword evidence="9" id="KW-0472">Membrane</keyword>
<evidence type="ECO:0000259" key="13">
    <source>
        <dbReference type="PROSITE" id="PS50069"/>
    </source>
</evidence>
<dbReference type="InterPro" id="IPR029063">
    <property type="entry name" value="SAM-dependent_MTases_sf"/>
</dbReference>
<keyword evidence="7" id="KW-0833">Ubl conjugation pathway</keyword>
<sequence length="1114" mass="127033">MLRNAVRVKIRPTISFTRLNHSLDSQRPATNSQSTADAKAKTASFGFKTVPEELKETLVKNVFDSVASKYDLMNDATSFGVHRLWKDSFVSSLRPGRKGPMKCIDVAGGTGDIALRILDYTKDNYYDRETSVEVVDINAQMLKEGYRRFKQTMYHNTPQISFHEANAQDLGAEKFKDNTYDLYTIAFGIRNCTDIPAVLREAHRVLKPGGTFACLEFSKVNNSLLSTLYDQYSFTVIPLLGTILAGDRDSYQYLVESIRKFPPQQEFAQMIRNAGFSTGKDVDGGAWSDQWGGIAARCAIIIITQLQVEAAANYFQVTPFQISLTLFGRSLGLGPRACHSYSLSTLSTTMSTANAPFPMPPASADLATTWAYLEEGVDHIMTKLQTGVSYSKYMSLYTVAYNYCTSSKMHGTASEAIGMGGRSGANLMGSDLYNNLIRYFVTHLKGLREETEVLQDEALLRYYAAEWSRYTTGANYINRLFTYLNRHWVKRERDEGRKGVYPVYTLALVQWKNNLFIPIQQKKTKLASAILRLIEDQRNGNVIDQGLVKKVVDSFVSLGLDDTDTNKACLDIYKEHFELPFIDTTEKYYKQESESFLTANSISDYLKKAEERLREEEDRVEFYLHTQTRKPLISRCEHVLIREHSELMWESFQSLLDFDKDEDLQRMYALLSRIPEGLEPLRKKFEEHVKKAGLAAVSKLVGESESNTDALDPKAYVDALLEVHQKNSETVTRSFRGEAGFVASLDKACREFVNRNAATGQSNSKSPELLAKHADLLLRKNNKLAEEDDLEVALNRVMVLFKYIEDKDVFQTFYTTKLSKRLIHGVSASDESEASMISKLKEACGFEYTNKLQRMFTDMSLSKDLTDSFKSRMEQNHDDMDISFSIMVLGTNFWPLNPPSHEFVIPAEILPTYDRFQKYYQMKHSGRKLTWLWNYSKNELRTNYLNQKYILMTSSFQMAVLLQYNNNDTLSLSELVAATSITKELLSQVLALLVKAKILVNEETDQYDLNPNFKSKKIRVNLNQPIKAETKAESNDVLKTVDEDRKYVIQATIVRIMKARKTMKNQPLIQEVISQITQRFAPKIPDIKKAIDTLLEKEYIERVDGTRDTFAYVA</sequence>
<dbReference type="FunFam" id="1.20.1310.10:FF:000029">
    <property type="entry name" value="Cullin homolog 1"/>
    <property type="match status" value="1"/>
</dbReference>
<keyword evidence="6 9" id="KW-0949">S-adenosyl-L-methionine</keyword>
<dbReference type="Gene3D" id="1.20.1310.10">
    <property type="entry name" value="Cullin Repeats"/>
    <property type="match status" value="4"/>
</dbReference>
<evidence type="ECO:0000256" key="10">
    <source>
        <dbReference type="PROSITE-ProRule" id="PRU00330"/>
    </source>
</evidence>
<evidence type="ECO:0000256" key="3">
    <source>
        <dbReference type="ARBA" id="ARBA00022499"/>
    </source>
</evidence>
<proteinExistence type="inferred from homology"/>
<dbReference type="InterPro" id="IPR001373">
    <property type="entry name" value="Cullin_N"/>
</dbReference>
<dbReference type="GO" id="GO:0031146">
    <property type="term" value="P:SCF-dependent proteasomal ubiquitin-dependent protein catabolic process"/>
    <property type="evidence" value="ECO:0007669"/>
    <property type="project" value="UniProtKB-ARBA"/>
</dbReference>
<dbReference type="InterPro" id="IPR016158">
    <property type="entry name" value="Cullin_homology"/>
</dbReference>
<feature type="domain" description="Cullin family profile" evidence="13">
    <location>
        <begin position="765"/>
        <end position="994"/>
    </location>
</feature>
<evidence type="ECO:0000256" key="7">
    <source>
        <dbReference type="ARBA" id="ARBA00022786"/>
    </source>
</evidence>
<gene>
    <name evidence="9" type="primary">COQ5</name>
    <name evidence="14" type="ORF">CVT25_013854</name>
</gene>
<comment type="pathway">
    <text evidence="1">Protein modification; protein ubiquitination.</text>
</comment>
<dbReference type="SMART" id="SM00884">
    <property type="entry name" value="Cullin_Nedd8"/>
    <property type="match status" value="1"/>
</dbReference>
<dbReference type="FunCoup" id="A0A409XGB7">
    <property type="interactions" value="527"/>
</dbReference>
<keyword evidence="5 9" id="KW-0808">Transferase</keyword>
<dbReference type="FunFam" id="1.10.10.10:FF:000014">
    <property type="entry name" value="Cullin 1"/>
    <property type="match status" value="1"/>
</dbReference>
<dbReference type="FunFam" id="4.10.1030.10:FF:000002">
    <property type="entry name" value="cullin homolog 1"/>
    <property type="match status" value="1"/>
</dbReference>
<dbReference type="Pfam" id="PF10557">
    <property type="entry name" value="Cullin_Nedd8"/>
    <property type="match status" value="1"/>
</dbReference>
<dbReference type="PROSITE" id="PS01184">
    <property type="entry name" value="UBIE_2"/>
    <property type="match status" value="1"/>
</dbReference>
<comment type="caution">
    <text evidence="14">The sequence shown here is derived from an EMBL/GenBank/DDBJ whole genome shotgun (WGS) entry which is preliminary data.</text>
</comment>
<dbReference type="SUPFAM" id="SSF74788">
    <property type="entry name" value="Cullin repeat-like"/>
    <property type="match status" value="1"/>
</dbReference>
<dbReference type="CDD" id="cd02440">
    <property type="entry name" value="AdoMet_MTases"/>
    <property type="match status" value="1"/>
</dbReference>
<comment type="subunit">
    <text evidence="9">Component of a multi-subunit COQ enzyme complex, composed of at least COQ3, COQ4, COQ5, COQ6, COQ7 and COQ9.</text>
</comment>
<dbReference type="HAMAP" id="MF_01813">
    <property type="entry name" value="MenG_UbiE_methyltr"/>
    <property type="match status" value="1"/>
</dbReference>
<keyword evidence="8" id="KW-0832">Ubl conjugation</keyword>
<comment type="pathway">
    <text evidence="9">Cofactor biosynthesis; ubiquinone biosynthesis.</text>
</comment>
<dbReference type="UniPathway" id="UPA00232"/>
<comment type="similarity">
    <text evidence="9">Belongs to the class I-like SAM-binding methyltransferase superfamily. MenG/UbiE family.</text>
</comment>
<dbReference type="InterPro" id="IPR036390">
    <property type="entry name" value="WH_DNA-bd_sf"/>
</dbReference>
<comment type="similarity">
    <text evidence="2 10 11">Belongs to the cullin family.</text>
</comment>
<dbReference type="GO" id="GO:0005634">
    <property type="term" value="C:nucleus"/>
    <property type="evidence" value="ECO:0007669"/>
    <property type="project" value="UniProtKB-ARBA"/>
</dbReference>
<dbReference type="EMBL" id="NHYD01001847">
    <property type="protein sequence ID" value="PPQ89667.1"/>
    <property type="molecule type" value="Genomic_DNA"/>
</dbReference>
<dbReference type="GO" id="GO:0031314">
    <property type="term" value="C:extrinsic component of mitochondrial inner membrane"/>
    <property type="evidence" value="ECO:0007669"/>
    <property type="project" value="UniProtKB-UniRule"/>
</dbReference>
<dbReference type="GO" id="GO:0031625">
    <property type="term" value="F:ubiquitin protein ligase binding"/>
    <property type="evidence" value="ECO:0007669"/>
    <property type="project" value="InterPro"/>
</dbReference>
<evidence type="ECO:0000256" key="12">
    <source>
        <dbReference type="SAM" id="Coils"/>
    </source>
</evidence>
<dbReference type="FunFam" id="1.10.10.10:FF:000161">
    <property type="entry name" value="Cullin 1"/>
    <property type="match status" value="1"/>
</dbReference>
<evidence type="ECO:0000256" key="5">
    <source>
        <dbReference type="ARBA" id="ARBA00022679"/>
    </source>
</evidence>
<dbReference type="InterPro" id="IPR036317">
    <property type="entry name" value="Cullin_homology_sf"/>
</dbReference>
<dbReference type="FunFam" id="1.20.1310.10:FF:000011">
    <property type="entry name" value="Cullin 1"/>
    <property type="match status" value="1"/>
</dbReference>
<keyword evidence="15" id="KW-1185">Reference proteome</keyword>
<dbReference type="NCBIfam" id="TIGR01934">
    <property type="entry name" value="MenG_MenH_UbiE"/>
    <property type="match status" value="1"/>
</dbReference>
<dbReference type="FunFam" id="1.20.1310.10:FF:000026">
    <property type="entry name" value="Cullin 1"/>
    <property type="match status" value="1"/>
</dbReference>
<dbReference type="Gene3D" id="1.10.10.10">
    <property type="entry name" value="Winged helix-like DNA-binding domain superfamily/Winged helix DNA-binding domain"/>
    <property type="match status" value="2"/>
</dbReference>
<evidence type="ECO:0000256" key="9">
    <source>
        <dbReference type="HAMAP-Rule" id="MF_03191"/>
    </source>
</evidence>
<dbReference type="SUPFAM" id="SSF46785">
    <property type="entry name" value="Winged helix' DNA-binding domain"/>
    <property type="match status" value="1"/>
</dbReference>
<comment type="catalytic activity">
    <reaction evidence="9">
        <text>a 2-methoxy-6-(all-trans-polyprenyl)benzene-1,4-diol + S-adenosyl-L-methionine = a 5-methoxy-2-methyl-3-(all-trans-polyprenyl)benzene-1,4-diol + S-adenosyl-L-homocysteine + H(+)</text>
        <dbReference type="Rhea" id="RHEA:28286"/>
        <dbReference type="Rhea" id="RHEA-COMP:10858"/>
        <dbReference type="Rhea" id="RHEA-COMP:10859"/>
        <dbReference type="ChEBI" id="CHEBI:15378"/>
        <dbReference type="ChEBI" id="CHEBI:57856"/>
        <dbReference type="ChEBI" id="CHEBI:59789"/>
        <dbReference type="ChEBI" id="CHEBI:84166"/>
        <dbReference type="ChEBI" id="CHEBI:84167"/>
        <dbReference type="EC" id="2.1.1.201"/>
    </reaction>
</comment>
<dbReference type="InParanoid" id="A0A409XGB7"/>
<dbReference type="InterPro" id="IPR036388">
    <property type="entry name" value="WH-like_DNA-bd_sf"/>
</dbReference>
<dbReference type="Gene3D" id="3.40.50.150">
    <property type="entry name" value="Vaccinia Virus protein VP39"/>
    <property type="match status" value="1"/>
</dbReference>
<dbReference type="PANTHER" id="PTHR11932">
    <property type="entry name" value="CULLIN"/>
    <property type="match status" value="1"/>
</dbReference>
<dbReference type="OrthoDB" id="27073at2759"/>
<dbReference type="SMART" id="SM00182">
    <property type="entry name" value="CULLIN"/>
    <property type="match status" value="1"/>
</dbReference>
<keyword evidence="3" id="KW-1017">Isopeptide bond</keyword>
<dbReference type="InterPro" id="IPR019559">
    <property type="entry name" value="Cullin_neddylation_domain"/>
</dbReference>
<dbReference type="STRING" id="93625.A0A409XGB7"/>
<dbReference type="GO" id="GO:0032259">
    <property type="term" value="P:methylation"/>
    <property type="evidence" value="ECO:0007669"/>
    <property type="project" value="UniProtKB-KW"/>
</dbReference>
<dbReference type="Pfam" id="PF01209">
    <property type="entry name" value="Ubie_methyltran"/>
    <property type="match status" value="1"/>
</dbReference>
<evidence type="ECO:0000313" key="15">
    <source>
        <dbReference type="Proteomes" id="UP000283269"/>
    </source>
</evidence>
<dbReference type="InterPro" id="IPR016157">
    <property type="entry name" value="Cullin_CS"/>
</dbReference>
<dbReference type="EC" id="2.1.1.201" evidence="9"/>
<dbReference type="Gene3D" id="4.10.1030.10">
    <property type="entry name" value="Ring Box Chain A, domain 5"/>
    <property type="match status" value="1"/>
</dbReference>
<dbReference type="SUPFAM" id="SSF53335">
    <property type="entry name" value="S-adenosyl-L-methionine-dependent methyltransferases"/>
    <property type="match status" value="1"/>
</dbReference>
<accession>A0A409XGB7</accession>
<keyword evidence="4 9" id="KW-0489">Methyltransferase</keyword>
<dbReference type="InterPro" id="IPR004033">
    <property type="entry name" value="UbiE/COQ5_MeTrFase"/>
</dbReference>
<dbReference type="SUPFAM" id="SSF75632">
    <property type="entry name" value="Cullin homology domain"/>
    <property type="match status" value="1"/>
</dbReference>
<organism evidence="14 15">
    <name type="scientific">Psilocybe cyanescens</name>
    <dbReference type="NCBI Taxonomy" id="93625"/>
    <lineage>
        <taxon>Eukaryota</taxon>
        <taxon>Fungi</taxon>
        <taxon>Dikarya</taxon>
        <taxon>Basidiomycota</taxon>
        <taxon>Agaricomycotina</taxon>
        <taxon>Agaricomycetes</taxon>
        <taxon>Agaricomycetidae</taxon>
        <taxon>Agaricales</taxon>
        <taxon>Agaricineae</taxon>
        <taxon>Strophariaceae</taxon>
        <taxon>Psilocybe</taxon>
    </lineage>
</organism>
<reference evidence="14 15" key="1">
    <citation type="journal article" date="2018" name="Evol. Lett.">
        <title>Horizontal gene cluster transfer increased hallucinogenic mushroom diversity.</title>
        <authorList>
            <person name="Reynolds H.T."/>
            <person name="Vijayakumar V."/>
            <person name="Gluck-Thaler E."/>
            <person name="Korotkin H.B."/>
            <person name="Matheny P.B."/>
            <person name="Slot J.C."/>
        </authorList>
    </citation>
    <scope>NUCLEOTIDE SEQUENCE [LARGE SCALE GENOMIC DNA]</scope>
    <source>
        <strain evidence="14 15">2631</strain>
    </source>
</reference>
<evidence type="ECO:0000256" key="2">
    <source>
        <dbReference type="ARBA" id="ARBA00006019"/>
    </source>
</evidence>
<dbReference type="InterPro" id="IPR059120">
    <property type="entry name" value="Cullin-like_AB"/>
</dbReference>
<dbReference type="GO" id="GO:0019005">
    <property type="term" value="C:SCF ubiquitin ligase complex"/>
    <property type="evidence" value="ECO:0007669"/>
    <property type="project" value="UniProtKB-ARBA"/>
</dbReference>
<protein>
    <recommendedName>
        <fullName evidence="9">2-methoxy-6-polyprenyl-1,4-benzoquinol methylase, mitochondrial</fullName>
        <ecNumber evidence="9">2.1.1.201</ecNumber>
    </recommendedName>
    <alternativeName>
        <fullName evidence="9">Ubiquinone biosynthesis methyltransferase COQ5</fullName>
    </alternativeName>
</protein>
<keyword evidence="9" id="KW-0831">Ubiquinone biosynthesis</keyword>
<dbReference type="InterPro" id="IPR045093">
    <property type="entry name" value="Cullin"/>
</dbReference>
<dbReference type="PROSITE" id="PS51608">
    <property type="entry name" value="SAM_MT_UBIE"/>
    <property type="match status" value="1"/>
</dbReference>
<comment type="subcellular location">
    <subcellularLocation>
        <location evidence="9">Mitochondrion inner membrane</location>
        <topology evidence="9">Peripheral membrane protein</topology>
        <orientation evidence="9">Matrix side</orientation>
    </subcellularLocation>
</comment>
<evidence type="ECO:0000313" key="14">
    <source>
        <dbReference type="EMBL" id="PPQ89667.1"/>
    </source>
</evidence>
<dbReference type="Proteomes" id="UP000283269">
    <property type="component" value="Unassembled WGS sequence"/>
</dbReference>
<evidence type="ECO:0000256" key="8">
    <source>
        <dbReference type="ARBA" id="ARBA00022843"/>
    </source>
</evidence>
<dbReference type="PROSITE" id="PS50069">
    <property type="entry name" value="CULLIN_2"/>
    <property type="match status" value="1"/>
</dbReference>
<keyword evidence="9" id="KW-0999">Mitochondrion inner membrane</keyword>
<dbReference type="GO" id="GO:0008425">
    <property type="term" value="F:2-methoxy-6-polyprenyl-1,4-benzoquinol methyltransferase activity"/>
    <property type="evidence" value="ECO:0007669"/>
    <property type="project" value="UniProtKB-UniRule"/>
</dbReference>
<evidence type="ECO:0000256" key="4">
    <source>
        <dbReference type="ARBA" id="ARBA00022603"/>
    </source>
</evidence>
<comment type="caution">
    <text evidence="9">Lacks conserved residue(s) required for the propagation of feature annotation.</text>
</comment>
<keyword evidence="9" id="KW-0496">Mitochondrion</keyword>
<dbReference type="AlphaFoldDB" id="A0A409XGB7"/>
<keyword evidence="12" id="KW-0175">Coiled coil</keyword>
<feature type="binding site" evidence="9">
    <location>
        <position position="110"/>
    </location>
    <ligand>
        <name>S-adenosyl-L-methionine</name>
        <dbReference type="ChEBI" id="CHEBI:59789"/>
    </ligand>
</feature>
<name>A0A409XGB7_PSICY</name>
<feature type="binding site" evidence="9">
    <location>
        <position position="136"/>
    </location>
    <ligand>
        <name>S-adenosyl-L-methionine</name>
        <dbReference type="ChEBI" id="CHEBI:59789"/>
    </ligand>
</feature>
<feature type="binding site" evidence="9">
    <location>
        <begin position="166"/>
        <end position="167"/>
    </location>
    <ligand>
        <name>S-adenosyl-L-methionine</name>
        <dbReference type="ChEBI" id="CHEBI:59789"/>
    </ligand>
</feature>
<dbReference type="PROSITE" id="PS01256">
    <property type="entry name" value="CULLIN_1"/>
    <property type="match status" value="1"/>
</dbReference>